<evidence type="ECO:0000256" key="5">
    <source>
        <dbReference type="RuleBase" id="RU003560"/>
    </source>
</evidence>
<dbReference type="Gene3D" id="3.40.640.10">
    <property type="entry name" value="Type I PLP-dependent aspartate aminotransferase-like (Major domain)"/>
    <property type="match status" value="1"/>
</dbReference>
<evidence type="ECO:0000256" key="4">
    <source>
        <dbReference type="ARBA" id="ARBA00022898"/>
    </source>
</evidence>
<comment type="caution">
    <text evidence="6">The sequence shown here is derived from an EMBL/GenBank/DDBJ whole genome shotgun (WGS) entry which is preliminary data.</text>
</comment>
<dbReference type="Proteomes" id="UP000641932">
    <property type="component" value="Unassembled WGS sequence"/>
</dbReference>
<organism evidence="6 7">
    <name type="scientific">Wenjunlia tyrosinilytica</name>
    <dbReference type="NCBI Taxonomy" id="1544741"/>
    <lineage>
        <taxon>Bacteria</taxon>
        <taxon>Bacillati</taxon>
        <taxon>Actinomycetota</taxon>
        <taxon>Actinomycetes</taxon>
        <taxon>Kitasatosporales</taxon>
        <taxon>Streptomycetaceae</taxon>
        <taxon>Wenjunlia</taxon>
    </lineage>
</organism>
<protein>
    <submittedName>
        <fullName evidence="6">Aminotransferase, class III</fullName>
    </submittedName>
</protein>
<dbReference type="PANTHER" id="PTHR43094">
    <property type="entry name" value="AMINOTRANSFERASE"/>
    <property type="match status" value="1"/>
</dbReference>
<reference evidence="6" key="1">
    <citation type="journal article" date="2014" name="Int. J. Syst. Evol. Microbiol.">
        <title>Complete genome sequence of Corynebacterium casei LMG S-19264T (=DSM 44701T), isolated from a smear-ripened cheese.</title>
        <authorList>
            <consortium name="US DOE Joint Genome Institute (JGI-PGF)"/>
            <person name="Walter F."/>
            <person name="Albersmeier A."/>
            <person name="Kalinowski J."/>
            <person name="Ruckert C."/>
        </authorList>
    </citation>
    <scope>NUCLEOTIDE SEQUENCE</scope>
    <source>
        <strain evidence="6">CGMCC 4.7201</strain>
    </source>
</reference>
<dbReference type="InterPro" id="IPR015422">
    <property type="entry name" value="PyrdxlP-dep_Trfase_small"/>
</dbReference>
<evidence type="ECO:0000313" key="6">
    <source>
        <dbReference type="EMBL" id="GGO97231.1"/>
    </source>
</evidence>
<dbReference type="GO" id="GO:0008483">
    <property type="term" value="F:transaminase activity"/>
    <property type="evidence" value="ECO:0007669"/>
    <property type="project" value="UniProtKB-KW"/>
</dbReference>
<dbReference type="CDD" id="cd00610">
    <property type="entry name" value="OAT_like"/>
    <property type="match status" value="1"/>
</dbReference>
<sequence>MVMGGKSALQQSAERHLWMNFSQLGYYARGKKLPVMVRGEGCYVWDEHGKRYLDGLSSLFCVNIGHGRADVAQAGADQGKQLEYFPTWSAAHPPAIRLAERIASLAPGDLNRVFFTSGGSESVDSAIKLARQYHRVTGNALKTKIIARDIAYHGTTMGALALTGIDSIKEPFAPLLPGGIHVPNTSVYRLPPDRTADSLAEAVKRRIEIEGPDTVAAVILEPVQTAGGCYMPPPGYFARVREICDEHNVLMISDEVICAWGRLGEWFGCERFGYIPDIITTAKGLTSAYAPMGAVIARDAVAEPFLNGDTSFLHGFTFAGHPMSAAIALANIDVFEREDLLDHVRHNQDGFRAMLESLRDIPIVGDVRGTGYFHAVELVRDQDTKEPFSPEDQVSLLGYLSDELQERGLIFRADDRGGPVVQLAPPLIAGPAQFNEMEELLRPVLHKASELFPHAR</sequence>
<evidence type="ECO:0000256" key="1">
    <source>
        <dbReference type="ARBA" id="ARBA00008954"/>
    </source>
</evidence>
<dbReference type="Gene3D" id="3.90.1150.10">
    <property type="entry name" value="Aspartate Aminotransferase, domain 1"/>
    <property type="match status" value="1"/>
</dbReference>
<dbReference type="InterPro" id="IPR005814">
    <property type="entry name" value="Aminotrans_3"/>
</dbReference>
<dbReference type="SUPFAM" id="SSF53383">
    <property type="entry name" value="PLP-dependent transferases"/>
    <property type="match status" value="1"/>
</dbReference>
<gene>
    <name evidence="6" type="ORF">GCM10012280_58560</name>
</gene>
<keyword evidence="2 6" id="KW-0032">Aminotransferase</keyword>
<dbReference type="InterPro" id="IPR015424">
    <property type="entry name" value="PyrdxlP-dep_Trfase"/>
</dbReference>
<accession>A0A917ZVB2</accession>
<dbReference type="InterPro" id="IPR015421">
    <property type="entry name" value="PyrdxlP-dep_Trfase_major"/>
</dbReference>
<dbReference type="NCBIfam" id="NF005102">
    <property type="entry name" value="PRK06541.1"/>
    <property type="match status" value="1"/>
</dbReference>
<reference evidence="6" key="2">
    <citation type="submission" date="2020-09" db="EMBL/GenBank/DDBJ databases">
        <authorList>
            <person name="Sun Q."/>
            <person name="Zhou Y."/>
        </authorList>
    </citation>
    <scope>NUCLEOTIDE SEQUENCE</scope>
    <source>
        <strain evidence="6">CGMCC 4.7201</strain>
    </source>
</reference>
<keyword evidence="4 5" id="KW-0663">Pyridoxal phosphate</keyword>
<dbReference type="PANTHER" id="PTHR43094:SF1">
    <property type="entry name" value="AMINOTRANSFERASE CLASS-III"/>
    <property type="match status" value="1"/>
</dbReference>
<dbReference type="Pfam" id="PF00202">
    <property type="entry name" value="Aminotran_3"/>
    <property type="match status" value="1"/>
</dbReference>
<proteinExistence type="inferred from homology"/>
<evidence type="ECO:0000313" key="7">
    <source>
        <dbReference type="Proteomes" id="UP000641932"/>
    </source>
</evidence>
<dbReference type="AlphaFoldDB" id="A0A917ZVB2"/>
<evidence type="ECO:0000256" key="3">
    <source>
        <dbReference type="ARBA" id="ARBA00022679"/>
    </source>
</evidence>
<dbReference type="GO" id="GO:0030170">
    <property type="term" value="F:pyridoxal phosphate binding"/>
    <property type="evidence" value="ECO:0007669"/>
    <property type="project" value="InterPro"/>
</dbReference>
<evidence type="ECO:0000256" key="2">
    <source>
        <dbReference type="ARBA" id="ARBA00022576"/>
    </source>
</evidence>
<dbReference type="FunFam" id="3.40.640.10:FF:000014">
    <property type="entry name" value="Adenosylmethionine-8-amino-7-oxononanoate aminotransferase, probable"/>
    <property type="match status" value="1"/>
</dbReference>
<keyword evidence="3" id="KW-0808">Transferase</keyword>
<name>A0A917ZVB2_9ACTN</name>
<keyword evidence="7" id="KW-1185">Reference proteome</keyword>
<dbReference type="EMBL" id="BMMS01000032">
    <property type="protein sequence ID" value="GGO97231.1"/>
    <property type="molecule type" value="Genomic_DNA"/>
</dbReference>
<comment type="similarity">
    <text evidence="1 5">Belongs to the class-III pyridoxal-phosphate-dependent aminotransferase family.</text>
</comment>